<evidence type="ECO:0000313" key="6">
    <source>
        <dbReference type="Proteomes" id="UP000239326"/>
    </source>
</evidence>
<dbReference type="InterPro" id="IPR035965">
    <property type="entry name" value="PAS-like_dom_sf"/>
</dbReference>
<dbReference type="SMART" id="SM00267">
    <property type="entry name" value="GGDEF"/>
    <property type="match status" value="1"/>
</dbReference>
<gene>
    <name evidence="5" type="ORF">C6571_07410</name>
</gene>
<dbReference type="Gene3D" id="3.20.20.450">
    <property type="entry name" value="EAL domain"/>
    <property type="match status" value="1"/>
</dbReference>
<dbReference type="SUPFAM" id="SSF55781">
    <property type="entry name" value="GAF domain-like"/>
    <property type="match status" value="3"/>
</dbReference>
<dbReference type="PROSITE" id="PS50112">
    <property type="entry name" value="PAS"/>
    <property type="match status" value="2"/>
</dbReference>
<evidence type="ECO:0000259" key="2">
    <source>
        <dbReference type="PROSITE" id="PS50113"/>
    </source>
</evidence>
<dbReference type="InterPro" id="IPR043128">
    <property type="entry name" value="Rev_trsase/Diguanyl_cyclase"/>
</dbReference>
<reference evidence="5 6" key="1">
    <citation type="submission" date="2018-03" db="EMBL/GenBank/DDBJ databases">
        <title>Genome sequencing of Simplicispira sp.</title>
        <authorList>
            <person name="Kim S.-J."/>
            <person name="Heo J."/>
            <person name="Kwon S.-W."/>
        </authorList>
    </citation>
    <scope>NUCLEOTIDE SEQUENCE [LARGE SCALE GENOMIC DNA]</scope>
    <source>
        <strain evidence="5 6">SC1-8</strain>
    </source>
</reference>
<dbReference type="PANTHER" id="PTHR44757">
    <property type="entry name" value="DIGUANYLATE CYCLASE DGCP"/>
    <property type="match status" value="1"/>
</dbReference>
<dbReference type="InterPro" id="IPR003018">
    <property type="entry name" value="GAF"/>
</dbReference>
<accession>A0A2S0MZ19</accession>
<dbReference type="PROSITE" id="PS50113">
    <property type="entry name" value="PAC"/>
    <property type="match status" value="1"/>
</dbReference>
<dbReference type="PANTHER" id="PTHR44757:SF2">
    <property type="entry name" value="BIOFILM ARCHITECTURE MAINTENANCE PROTEIN MBAA"/>
    <property type="match status" value="1"/>
</dbReference>
<dbReference type="CDD" id="cd01948">
    <property type="entry name" value="EAL"/>
    <property type="match status" value="1"/>
</dbReference>
<keyword evidence="6" id="KW-1185">Reference proteome</keyword>
<dbReference type="Gene3D" id="3.30.70.270">
    <property type="match status" value="1"/>
</dbReference>
<organism evidence="5 6">
    <name type="scientific">Simplicispira suum</name>
    <dbReference type="NCBI Taxonomy" id="2109915"/>
    <lineage>
        <taxon>Bacteria</taxon>
        <taxon>Pseudomonadati</taxon>
        <taxon>Pseudomonadota</taxon>
        <taxon>Betaproteobacteria</taxon>
        <taxon>Burkholderiales</taxon>
        <taxon>Comamonadaceae</taxon>
        <taxon>Simplicispira</taxon>
    </lineage>
</organism>
<dbReference type="AlphaFoldDB" id="A0A2S0MZ19"/>
<dbReference type="FunFam" id="3.20.20.450:FF:000001">
    <property type="entry name" value="Cyclic di-GMP phosphodiesterase yahA"/>
    <property type="match status" value="1"/>
</dbReference>
<dbReference type="InterPro" id="IPR000700">
    <property type="entry name" value="PAS-assoc_C"/>
</dbReference>
<feature type="domain" description="GGDEF" evidence="4">
    <location>
        <begin position="819"/>
        <end position="957"/>
    </location>
</feature>
<dbReference type="NCBIfam" id="TIGR00229">
    <property type="entry name" value="sensory_box"/>
    <property type="match status" value="2"/>
</dbReference>
<name>A0A2S0MZ19_9BURK</name>
<dbReference type="Proteomes" id="UP000239326">
    <property type="component" value="Chromosome"/>
</dbReference>
<feature type="domain" description="PAS" evidence="1">
    <location>
        <begin position="200"/>
        <end position="272"/>
    </location>
</feature>
<evidence type="ECO:0000259" key="3">
    <source>
        <dbReference type="PROSITE" id="PS50883"/>
    </source>
</evidence>
<dbReference type="InterPro" id="IPR001633">
    <property type="entry name" value="EAL_dom"/>
</dbReference>
<dbReference type="InterPro" id="IPR000014">
    <property type="entry name" value="PAS"/>
</dbReference>
<dbReference type="InterPro" id="IPR035919">
    <property type="entry name" value="EAL_sf"/>
</dbReference>
<dbReference type="PROSITE" id="PS50883">
    <property type="entry name" value="EAL"/>
    <property type="match status" value="1"/>
</dbReference>
<feature type="domain" description="EAL" evidence="3">
    <location>
        <begin position="966"/>
        <end position="1220"/>
    </location>
</feature>
<protein>
    <submittedName>
        <fullName evidence="5">Diguanylate cyclase</fullName>
    </submittedName>
</protein>
<dbReference type="CDD" id="cd00130">
    <property type="entry name" value="PAS"/>
    <property type="match status" value="2"/>
</dbReference>
<dbReference type="SUPFAM" id="SSF55785">
    <property type="entry name" value="PYP-like sensor domain (PAS domain)"/>
    <property type="match status" value="2"/>
</dbReference>
<dbReference type="Pfam" id="PF13185">
    <property type="entry name" value="GAF_2"/>
    <property type="match status" value="2"/>
</dbReference>
<dbReference type="SMART" id="SM00091">
    <property type="entry name" value="PAS"/>
    <property type="match status" value="2"/>
</dbReference>
<dbReference type="SMART" id="SM00052">
    <property type="entry name" value="EAL"/>
    <property type="match status" value="1"/>
</dbReference>
<dbReference type="CDD" id="cd01949">
    <property type="entry name" value="GGDEF"/>
    <property type="match status" value="1"/>
</dbReference>
<evidence type="ECO:0000313" key="5">
    <source>
        <dbReference type="EMBL" id="AVO41136.1"/>
    </source>
</evidence>
<feature type="domain" description="PAS" evidence="1">
    <location>
        <begin position="664"/>
        <end position="716"/>
    </location>
</feature>
<dbReference type="InterPro" id="IPR029016">
    <property type="entry name" value="GAF-like_dom_sf"/>
</dbReference>
<dbReference type="EMBL" id="CP027669">
    <property type="protein sequence ID" value="AVO41136.1"/>
    <property type="molecule type" value="Genomic_DNA"/>
</dbReference>
<dbReference type="InterPro" id="IPR029787">
    <property type="entry name" value="Nucleotide_cyclase"/>
</dbReference>
<dbReference type="InterPro" id="IPR013767">
    <property type="entry name" value="PAS_fold"/>
</dbReference>
<dbReference type="GO" id="GO:0006355">
    <property type="term" value="P:regulation of DNA-templated transcription"/>
    <property type="evidence" value="ECO:0007669"/>
    <property type="project" value="InterPro"/>
</dbReference>
<dbReference type="InterPro" id="IPR000160">
    <property type="entry name" value="GGDEF_dom"/>
</dbReference>
<dbReference type="Gene3D" id="3.30.450.20">
    <property type="entry name" value="PAS domain"/>
    <property type="match status" value="2"/>
</dbReference>
<proteinExistence type="predicted"/>
<dbReference type="KEGG" id="simp:C6571_07410"/>
<dbReference type="OrthoDB" id="9813903at2"/>
<dbReference type="NCBIfam" id="TIGR00254">
    <property type="entry name" value="GGDEF"/>
    <property type="match status" value="1"/>
</dbReference>
<dbReference type="RefSeq" id="WP_106446115.1">
    <property type="nucleotide sequence ID" value="NZ_CP027669.1"/>
</dbReference>
<dbReference type="Pfam" id="PF08448">
    <property type="entry name" value="PAS_4"/>
    <property type="match status" value="1"/>
</dbReference>
<dbReference type="Pfam" id="PF00563">
    <property type="entry name" value="EAL"/>
    <property type="match status" value="1"/>
</dbReference>
<dbReference type="SMART" id="SM00065">
    <property type="entry name" value="GAF"/>
    <property type="match status" value="1"/>
</dbReference>
<sequence>MPTSTAPTDDLQAASSAPSQANSALQVLAADAAHEARTHAVLIEVQQQLSADTLSDQDLFQRAAQAALEATGGEGACIELLQAQDLHCAASAGRLLGTPGSSRPVADCAHWPLLAQGQSLRRSTAPAAGGLAWNDSPGTPLCSALQVPLQRDGVAVGVITVGSSLAGAFAERDLAHLLILSESVGSILKAREVAAQLHASQQQYEALFQIHPQPMWVFALDERLTLLAANQAMAEVYGYSREELLGMALPDLWPPGAHEMHRQALKSVEGGKSINSLILQHQRKDGRLIDVEIASRATQFNGVAARQSMAVDVTERLVAEREVARMARARHLLSECNEAIVRATSEAELLDAVCRITVDVGGYRMAWVGLARDDDRKTIDCVAHAGTNGGYLESLTLSWDEHSEHGQGPSGVVVRSGEAVVVRDVLQAPAYAGLAQRLLARGFHGMVCLPLKDGPHTFGVLYLYAPQVLEISTHERDLLGELAEDLAFGMLSLRARQQQQEMQAAVVKVAASVSATTGTTFFEHLVQNMVQALGAETGCLGRFVPSAHGAPESLLTLALVINGELAPNAEYLLSGTPSEHLATEAQFCVVQGLRAQFPHSVVVGQTAAEAYVGQQLCDSGGTVIGMLFVLFRQPLQNVAFLQSTMQIFASRASAEIQRLEADAHIRRQASLLDQARDAIIVRDLQHRVLYWNQGAERLYGWTAEQVLGRRIDELLHLDRSAFERASEAVHTHGEWIGEMVQFHRDGQAIDTEGRWTLVTGEAGQADSILAINTDIRERKATEREIQRLAFYDALTGLPNRMLLLDRARHALSTAARQQEGGALLFIDLDNFKTLNDTLGHDQGDLLLEQVARRLETCVRGSDTVARLGGDEFVVMLEGLSPDPADLAMEARAAAEKILLTLAQPYQLDGYQYRTTPSIGIAPFARGDCTVGDLLKQADLAMYQAKTGGRNTLRFYDPHMQAVVSARAELEADMRSALAQDEFLLHYQPQVRHDGRLVGVEALARWRHPVRGLVPPGEFIPVAEETGLILTLGRWVLHTACRTLAQWQDQPQLRHLSMAVNVSSKQFRSGSFVDDVGRILAVTGAPAKRLKLELTESVLVDNVEAIISTMDALRALGVGFSLDDFGTGYSSLSYLKRMPLHQLKIDQSFVRDLLTDPNDAAIVDTIVALSAALGLDVIAEGVETLEQREMLLQAGCMAFQGYLYSRPLDEAALQEMLHSSGPMQVPSIP</sequence>
<dbReference type="Gene3D" id="3.30.450.40">
    <property type="match status" value="2"/>
</dbReference>
<dbReference type="InterPro" id="IPR013656">
    <property type="entry name" value="PAS_4"/>
</dbReference>
<dbReference type="SUPFAM" id="SSF55073">
    <property type="entry name" value="Nucleotide cyclase"/>
    <property type="match status" value="1"/>
</dbReference>
<evidence type="ECO:0000259" key="4">
    <source>
        <dbReference type="PROSITE" id="PS50887"/>
    </source>
</evidence>
<evidence type="ECO:0000259" key="1">
    <source>
        <dbReference type="PROSITE" id="PS50112"/>
    </source>
</evidence>
<dbReference type="PROSITE" id="PS50887">
    <property type="entry name" value="GGDEF"/>
    <property type="match status" value="1"/>
</dbReference>
<dbReference type="Pfam" id="PF00990">
    <property type="entry name" value="GGDEF"/>
    <property type="match status" value="1"/>
</dbReference>
<dbReference type="InterPro" id="IPR052155">
    <property type="entry name" value="Biofilm_reg_signaling"/>
</dbReference>
<feature type="domain" description="PAC" evidence="2">
    <location>
        <begin position="735"/>
        <end position="787"/>
    </location>
</feature>
<dbReference type="SUPFAM" id="SSF141868">
    <property type="entry name" value="EAL domain-like"/>
    <property type="match status" value="1"/>
</dbReference>
<dbReference type="Pfam" id="PF00989">
    <property type="entry name" value="PAS"/>
    <property type="match status" value="1"/>
</dbReference>
<dbReference type="InterPro" id="IPR001610">
    <property type="entry name" value="PAC"/>
</dbReference>
<dbReference type="SMART" id="SM00086">
    <property type="entry name" value="PAC"/>
    <property type="match status" value="2"/>
</dbReference>